<keyword evidence="5" id="KW-1133">Transmembrane helix</keyword>
<dbReference type="InterPro" id="IPR058647">
    <property type="entry name" value="BSH_CzcB-like"/>
</dbReference>
<feature type="coiled-coil region" evidence="3">
    <location>
        <begin position="130"/>
        <end position="185"/>
    </location>
</feature>
<dbReference type="SUPFAM" id="SSF111369">
    <property type="entry name" value="HlyD-like secretion proteins"/>
    <property type="match status" value="2"/>
</dbReference>
<feature type="domain" description="CzcB-like barrel-sandwich hybrid" evidence="6">
    <location>
        <begin position="98"/>
        <end position="213"/>
    </location>
</feature>
<feature type="region of interest" description="Disordered" evidence="4">
    <location>
        <begin position="1"/>
        <end position="32"/>
    </location>
</feature>
<keyword evidence="2 3" id="KW-0175">Coiled coil</keyword>
<proteinExistence type="predicted"/>
<dbReference type="AlphaFoldDB" id="A0A9D1Y881"/>
<evidence type="ECO:0000313" key="7">
    <source>
        <dbReference type="EMBL" id="HIY21142.1"/>
    </source>
</evidence>
<dbReference type="Gene3D" id="2.40.420.20">
    <property type="match status" value="1"/>
</dbReference>
<feature type="compositionally biased region" description="Polar residues" evidence="4">
    <location>
        <begin position="1"/>
        <end position="12"/>
    </location>
</feature>
<name>A0A9D1Y881_9FIRM</name>
<accession>A0A9D1Y881</accession>
<evidence type="ECO:0000256" key="3">
    <source>
        <dbReference type="SAM" id="Coils"/>
    </source>
</evidence>
<evidence type="ECO:0000256" key="4">
    <source>
        <dbReference type="SAM" id="MobiDB-lite"/>
    </source>
</evidence>
<evidence type="ECO:0000259" key="6">
    <source>
        <dbReference type="Pfam" id="PF25973"/>
    </source>
</evidence>
<evidence type="ECO:0000256" key="1">
    <source>
        <dbReference type="ARBA" id="ARBA00004196"/>
    </source>
</evidence>
<protein>
    <submittedName>
        <fullName evidence="7">HlyD family efflux transporter periplasmic adaptor subunit</fullName>
    </submittedName>
</protein>
<evidence type="ECO:0000256" key="5">
    <source>
        <dbReference type="SAM" id="Phobius"/>
    </source>
</evidence>
<comment type="caution">
    <text evidence="7">The sequence shown here is derived from an EMBL/GenBank/DDBJ whole genome shotgun (WGS) entry which is preliminary data.</text>
</comment>
<organism evidence="7 8">
    <name type="scientific">Candidatus Flavonifractor merdigallinarum</name>
    <dbReference type="NCBI Taxonomy" id="2838589"/>
    <lineage>
        <taxon>Bacteria</taxon>
        <taxon>Bacillati</taxon>
        <taxon>Bacillota</taxon>
        <taxon>Clostridia</taxon>
        <taxon>Eubacteriales</taxon>
        <taxon>Oscillospiraceae</taxon>
        <taxon>Flavonifractor</taxon>
    </lineage>
</organism>
<feature type="coiled-coil region" evidence="3">
    <location>
        <begin position="354"/>
        <end position="402"/>
    </location>
</feature>
<evidence type="ECO:0000313" key="8">
    <source>
        <dbReference type="Proteomes" id="UP000823868"/>
    </source>
</evidence>
<dbReference type="Gene3D" id="2.40.30.170">
    <property type="match status" value="1"/>
</dbReference>
<reference evidence="7" key="2">
    <citation type="submission" date="2021-04" db="EMBL/GenBank/DDBJ databases">
        <authorList>
            <person name="Gilroy R."/>
        </authorList>
    </citation>
    <scope>NUCLEOTIDE SEQUENCE</scope>
    <source>
        <strain evidence="7">ChiBcec16_6824</strain>
    </source>
</reference>
<keyword evidence="5" id="KW-0472">Membrane</keyword>
<dbReference type="InterPro" id="IPR050465">
    <property type="entry name" value="UPF0194_transport"/>
</dbReference>
<comment type="subcellular location">
    <subcellularLocation>
        <location evidence="1">Cell envelope</location>
    </subcellularLocation>
</comment>
<keyword evidence="5" id="KW-0812">Transmembrane</keyword>
<dbReference type="PANTHER" id="PTHR32347">
    <property type="entry name" value="EFFLUX SYSTEM COMPONENT YKNX-RELATED"/>
    <property type="match status" value="1"/>
</dbReference>
<dbReference type="Gene3D" id="2.40.50.100">
    <property type="match status" value="1"/>
</dbReference>
<gene>
    <name evidence="7" type="ORF">H9841_04465</name>
</gene>
<dbReference type="GO" id="GO:0030313">
    <property type="term" value="C:cell envelope"/>
    <property type="evidence" value="ECO:0007669"/>
    <property type="project" value="UniProtKB-SubCell"/>
</dbReference>
<dbReference type="Pfam" id="PF25973">
    <property type="entry name" value="BSH_CzcB"/>
    <property type="match status" value="1"/>
</dbReference>
<reference evidence="7" key="1">
    <citation type="journal article" date="2021" name="PeerJ">
        <title>Extensive microbial diversity within the chicken gut microbiome revealed by metagenomics and culture.</title>
        <authorList>
            <person name="Gilroy R."/>
            <person name="Ravi A."/>
            <person name="Getino M."/>
            <person name="Pursley I."/>
            <person name="Horton D.L."/>
            <person name="Alikhan N.F."/>
            <person name="Baker D."/>
            <person name="Gharbi K."/>
            <person name="Hall N."/>
            <person name="Watson M."/>
            <person name="Adriaenssens E.M."/>
            <person name="Foster-Nyarko E."/>
            <person name="Jarju S."/>
            <person name="Secka A."/>
            <person name="Antonio M."/>
            <person name="Oren A."/>
            <person name="Chaudhuri R.R."/>
            <person name="La Ragione R."/>
            <person name="Hildebrand F."/>
            <person name="Pallen M.J."/>
        </authorList>
    </citation>
    <scope>NUCLEOTIDE SEQUENCE</scope>
    <source>
        <strain evidence="7">ChiBcec16_6824</strain>
    </source>
</reference>
<evidence type="ECO:0000256" key="2">
    <source>
        <dbReference type="ARBA" id="ARBA00023054"/>
    </source>
</evidence>
<dbReference type="EMBL" id="DXDX01000079">
    <property type="protein sequence ID" value="HIY21142.1"/>
    <property type="molecule type" value="Genomic_DNA"/>
</dbReference>
<dbReference type="PANTHER" id="PTHR32347:SF14">
    <property type="entry name" value="EFFLUX SYSTEM COMPONENT YKNX-RELATED"/>
    <property type="match status" value="1"/>
</dbReference>
<feature type="transmembrane region" description="Helical" evidence="5">
    <location>
        <begin position="36"/>
        <end position="58"/>
    </location>
</feature>
<sequence length="610" mass="65537">MTEQQTPVSTPVEQVPEAATVPEVPRPKKRRQRKKLLSRLLAVVLVLALAGGGGFALWKFAFTNKPKDKGEMLLGTVDIGSISSMVQGTGNVTAKSSATITLTNAGTVTQVMVTEGQQVAKGDPLYTIRSEAAEENVKTAQEALKTAQENVTKLQQNVTKLQGEVEKRREELAKIQKELEKLTIQAPFSGKLLNVEKLQVGDPLSKDGRVATLVNDKKLRLSLYFSYAYENAISAGQSVKVSIPAILQDYTGTVEKINKISFITPEGSKCFEVVCVLQNPGTLTQDMDATAALTTADGTPIYPYQSGKLQYYESREITAKIGGPVKSANLLNYADVTMGQTLVVQGDDEIREQINSKNEEITTAQKSVEDAQKSVEEGQKGVMEAQKKVDEAQKALNDFNAVSPMDGTVVSLGIVAGEEVQSGKVAVSIADTSVMKVVIDVDQRNISFIEKGQMIDLTDWNSNSYVGTVESVSLEPKADSSVTVFPVTLTVDNFDGTLRNGVSVDYSFAASQSLDCMVVPAAAIRYTSDAEGNTQSVVYLQAEERPENAIDLPKAEPGMEGGTDAPPEGFYPVPVEEGLSDAANAEIKSGLNVGDVIFVTYQNTEGTAYG</sequence>
<dbReference type="Proteomes" id="UP000823868">
    <property type="component" value="Unassembled WGS sequence"/>
</dbReference>